<evidence type="ECO:0000313" key="2">
    <source>
        <dbReference type="Proteomes" id="UP001491691"/>
    </source>
</evidence>
<name>A0ABV1J204_9FIRM</name>
<organism evidence="1 2">
    <name type="scientific">Peptoniphilus senegalensis</name>
    <dbReference type="NCBI Taxonomy" id="1465757"/>
    <lineage>
        <taxon>Bacteria</taxon>
        <taxon>Bacillati</taxon>
        <taxon>Bacillota</taxon>
        <taxon>Tissierellia</taxon>
        <taxon>Tissierellales</taxon>
        <taxon>Peptoniphilaceae</taxon>
        <taxon>Peptoniphilus</taxon>
    </lineage>
</organism>
<comment type="caution">
    <text evidence="1">The sequence shown here is derived from an EMBL/GenBank/DDBJ whole genome shotgun (WGS) entry which is preliminary data.</text>
</comment>
<dbReference type="RefSeq" id="WP_349189039.1">
    <property type="nucleotide sequence ID" value="NZ_JBBNPP010000013.1"/>
</dbReference>
<proteinExistence type="predicted"/>
<accession>A0ABV1J204</accession>
<evidence type="ECO:0000313" key="1">
    <source>
        <dbReference type="EMBL" id="MEQ3347179.1"/>
    </source>
</evidence>
<dbReference type="Proteomes" id="UP001491691">
    <property type="component" value="Unassembled WGS sequence"/>
</dbReference>
<protein>
    <submittedName>
        <fullName evidence="1">Gp138 family membrane-puncturing spike protein</fullName>
    </submittedName>
</protein>
<reference evidence="1 2" key="1">
    <citation type="submission" date="2024-04" db="EMBL/GenBank/DDBJ databases">
        <title>Human intestinal bacterial collection.</title>
        <authorList>
            <person name="Pauvert C."/>
            <person name="Hitch T.C.A."/>
            <person name="Clavel T."/>
        </authorList>
    </citation>
    <scope>NUCLEOTIDE SEQUENCE [LARGE SCALE GENOMIC DNA]</scope>
    <source>
        <strain evidence="1 2">CLA-SR-H019</strain>
    </source>
</reference>
<dbReference type="InterPro" id="IPR037026">
    <property type="entry name" value="Vgr_OB-fold_dom_sf"/>
</dbReference>
<gene>
    <name evidence="1" type="ORF">AAA073_07010</name>
</gene>
<sequence>MENANKFLKDFASGISKGVNVAKLGKVVKFYPEVMKADVMPLPSEDNAMIINVPVATVRTNDFLLYYPLKPDDNVVLLFVDNDTDNILLGEDSIETERDHDVSDCICLGGITLLKEKLNVDDKDALVIQNIENTARININKNGEIDIRSKLFKVRAEKVDIKEV</sequence>
<dbReference type="EMBL" id="JBBNPP010000013">
    <property type="protein sequence ID" value="MEQ3347179.1"/>
    <property type="molecule type" value="Genomic_DNA"/>
</dbReference>
<keyword evidence="2" id="KW-1185">Reference proteome</keyword>
<dbReference type="Gene3D" id="2.40.50.230">
    <property type="entry name" value="Gp5 N-terminal domain"/>
    <property type="match status" value="1"/>
</dbReference>